<reference evidence="13 14" key="1">
    <citation type="submission" date="2019-08" db="EMBL/GenBank/DDBJ databases">
        <title>Bacillus genomes from the desert of Cuatro Cienegas, Coahuila.</title>
        <authorList>
            <person name="Olmedo-Alvarez G."/>
        </authorList>
    </citation>
    <scope>NUCLEOTIDE SEQUENCE [LARGE SCALE GENOMIC DNA]</scope>
    <source>
        <strain evidence="13 14">CH108_3D</strain>
    </source>
</reference>
<keyword evidence="4 10" id="KW-0347">Helicase</keyword>
<dbReference type="PANTHER" id="PTHR11070">
    <property type="entry name" value="UVRD / RECB / PCRA DNA HELICASE FAMILY MEMBER"/>
    <property type="match status" value="1"/>
</dbReference>
<dbReference type="Gene3D" id="1.10.486.10">
    <property type="entry name" value="PCRA, domain 4"/>
    <property type="match status" value="1"/>
</dbReference>
<feature type="domain" description="UvrD-like helicase C-terminal" evidence="12">
    <location>
        <begin position="256"/>
        <end position="527"/>
    </location>
</feature>
<dbReference type="Pfam" id="PF13361">
    <property type="entry name" value="UvrD_C"/>
    <property type="match status" value="1"/>
</dbReference>
<comment type="catalytic activity">
    <reaction evidence="7">
        <text>Couples ATP hydrolysis with the unwinding of duplex DNA by translocating in the 3'-5' direction.</text>
        <dbReference type="EC" id="5.6.2.4"/>
    </reaction>
</comment>
<organism evidence="13 14">
    <name type="scientific">Rossellomorea marisflavi</name>
    <dbReference type="NCBI Taxonomy" id="189381"/>
    <lineage>
        <taxon>Bacteria</taxon>
        <taxon>Bacillati</taxon>
        <taxon>Bacillota</taxon>
        <taxon>Bacilli</taxon>
        <taxon>Bacillales</taxon>
        <taxon>Bacillaceae</taxon>
        <taxon>Rossellomorea</taxon>
    </lineage>
</organism>
<evidence type="ECO:0000256" key="8">
    <source>
        <dbReference type="ARBA" id="ARBA00034808"/>
    </source>
</evidence>
<dbReference type="SUPFAM" id="SSF52540">
    <property type="entry name" value="P-loop containing nucleoside triphosphate hydrolases"/>
    <property type="match status" value="1"/>
</dbReference>
<comment type="caution">
    <text evidence="13">The sequence shown here is derived from an EMBL/GenBank/DDBJ whole genome shotgun (WGS) entry which is preliminary data.</text>
</comment>
<dbReference type="InterPro" id="IPR027417">
    <property type="entry name" value="P-loop_NTPase"/>
</dbReference>
<dbReference type="InterPro" id="IPR014017">
    <property type="entry name" value="DNA_helicase_UvrD-like_C"/>
</dbReference>
<dbReference type="Gene3D" id="3.40.50.300">
    <property type="entry name" value="P-loop containing nucleotide triphosphate hydrolases"/>
    <property type="match status" value="2"/>
</dbReference>
<dbReference type="PROSITE" id="PS51198">
    <property type="entry name" value="UVRD_HELICASE_ATP_BIND"/>
    <property type="match status" value="1"/>
</dbReference>
<dbReference type="EC" id="5.6.2.4" evidence="8"/>
<protein>
    <recommendedName>
        <fullName evidence="8">DNA 3'-5' helicase</fullName>
        <ecNumber evidence="8">5.6.2.4</ecNumber>
    </recommendedName>
</protein>
<comment type="catalytic activity">
    <reaction evidence="9">
        <text>ATP + H2O = ADP + phosphate + H(+)</text>
        <dbReference type="Rhea" id="RHEA:13065"/>
        <dbReference type="ChEBI" id="CHEBI:15377"/>
        <dbReference type="ChEBI" id="CHEBI:15378"/>
        <dbReference type="ChEBI" id="CHEBI:30616"/>
        <dbReference type="ChEBI" id="CHEBI:43474"/>
        <dbReference type="ChEBI" id="CHEBI:456216"/>
        <dbReference type="EC" id="5.6.2.4"/>
    </reaction>
</comment>
<dbReference type="GO" id="GO:0005524">
    <property type="term" value="F:ATP binding"/>
    <property type="evidence" value="ECO:0007669"/>
    <property type="project" value="UniProtKB-UniRule"/>
</dbReference>
<feature type="binding site" evidence="10">
    <location>
        <begin position="15"/>
        <end position="22"/>
    </location>
    <ligand>
        <name>ATP</name>
        <dbReference type="ChEBI" id="CHEBI:30616"/>
    </ligand>
</feature>
<dbReference type="InterPro" id="IPR000212">
    <property type="entry name" value="DNA_helicase_UvrD/REP"/>
</dbReference>
<name>A0A5D4RYE5_9BACI</name>
<dbReference type="Proteomes" id="UP000322997">
    <property type="component" value="Unassembled WGS sequence"/>
</dbReference>
<feature type="domain" description="UvrD-like helicase ATP-binding" evidence="11">
    <location>
        <begin position="1"/>
        <end position="255"/>
    </location>
</feature>
<proteinExistence type="inferred from homology"/>
<evidence type="ECO:0000313" key="13">
    <source>
        <dbReference type="EMBL" id="TYS56415.1"/>
    </source>
</evidence>
<evidence type="ECO:0000256" key="6">
    <source>
        <dbReference type="ARBA" id="ARBA00023235"/>
    </source>
</evidence>
<dbReference type="AlphaFoldDB" id="A0A5D4RYE5"/>
<keyword evidence="3 10" id="KW-0378">Hydrolase</keyword>
<evidence type="ECO:0000256" key="2">
    <source>
        <dbReference type="ARBA" id="ARBA00022741"/>
    </source>
</evidence>
<evidence type="ECO:0000259" key="12">
    <source>
        <dbReference type="PROSITE" id="PS51217"/>
    </source>
</evidence>
<dbReference type="GO" id="GO:0003677">
    <property type="term" value="F:DNA binding"/>
    <property type="evidence" value="ECO:0007669"/>
    <property type="project" value="InterPro"/>
</dbReference>
<dbReference type="GO" id="GO:0000725">
    <property type="term" value="P:recombinational repair"/>
    <property type="evidence" value="ECO:0007669"/>
    <property type="project" value="TreeGrafter"/>
</dbReference>
<evidence type="ECO:0000259" key="11">
    <source>
        <dbReference type="PROSITE" id="PS51198"/>
    </source>
</evidence>
<dbReference type="GO" id="GO:0016887">
    <property type="term" value="F:ATP hydrolysis activity"/>
    <property type="evidence" value="ECO:0007669"/>
    <property type="project" value="RHEA"/>
</dbReference>
<dbReference type="Gene3D" id="1.10.10.160">
    <property type="match status" value="1"/>
</dbReference>
<dbReference type="InterPro" id="IPR014016">
    <property type="entry name" value="UvrD-like_ATP-bd"/>
</dbReference>
<dbReference type="PANTHER" id="PTHR11070:SF67">
    <property type="entry name" value="DNA 3'-5' HELICASE"/>
    <property type="match status" value="1"/>
</dbReference>
<sequence>MKAIEFNKGACGVIASAGSGKSTVLINRVANLIDVHNIDQREILIITFTRNTADELKKKLSKMGYDDITVGTFHSVCGRILAKEGRLITPNNMVKEWQIDNWFKTLDKKANTDDIISYISFQKNYMRGVEDEFVYKESMYTENELRAFYQLYENNKTKNNLYDFDDYLLECYNMLLNNKGSHTYEYVLVDEHQDSNLVQNKLLEELCESGNLFCVFDMKQAIYGFRGSDTRFCMDFEQDWEQAKMLHLDTNYRSSRKVVHKANEFIKKYYGGYKHYSDAIAHRDNEGVVELDTFLDRESEAINVVDEIQEKLESGVKPKEISVLYRLNTHADFVENELRRRGIEYDIANDSSFFKRKEIAGLIGYLRLIHNPHDDEAFETVFKMRNYPLMYFSNKLYDEVKAYSGKYNESLYESLINYNKYTNVQKKNVSDFEDTLNRLRLQYAKGTPMTQIIQNIIRGYQLERYVEEKYKSPDEAKERVKSLHTLKSFVKGNDLEKFLSYVNNNQNSKKKSKKNAIKLMSIHASKGLEFEVVYLIGVEDNKFPHERGELLEEARLFYVAATRSKDELYVSQIGSGNRFIVEYFGRDM</sequence>
<keyword evidence="6" id="KW-0413">Isomerase</keyword>
<dbReference type="PROSITE" id="PS51217">
    <property type="entry name" value="UVRD_HELICASE_CTER"/>
    <property type="match status" value="1"/>
</dbReference>
<evidence type="ECO:0000256" key="9">
    <source>
        <dbReference type="ARBA" id="ARBA00048988"/>
    </source>
</evidence>
<evidence type="ECO:0000256" key="7">
    <source>
        <dbReference type="ARBA" id="ARBA00034617"/>
    </source>
</evidence>
<dbReference type="EMBL" id="VTEQ01000001">
    <property type="protein sequence ID" value="TYS56415.1"/>
    <property type="molecule type" value="Genomic_DNA"/>
</dbReference>
<comment type="similarity">
    <text evidence="1">Belongs to the helicase family. UvrD subfamily.</text>
</comment>
<accession>A0A5D4RYE5</accession>
<dbReference type="Pfam" id="PF00580">
    <property type="entry name" value="UvrD-helicase"/>
    <property type="match status" value="1"/>
</dbReference>
<gene>
    <name evidence="13" type="ORF">FZC83_02235</name>
</gene>
<keyword evidence="5 10" id="KW-0067">ATP-binding</keyword>
<evidence type="ECO:0000256" key="10">
    <source>
        <dbReference type="PROSITE-ProRule" id="PRU00560"/>
    </source>
</evidence>
<evidence type="ECO:0000313" key="14">
    <source>
        <dbReference type="Proteomes" id="UP000322997"/>
    </source>
</evidence>
<dbReference type="InterPro" id="IPR013986">
    <property type="entry name" value="DExx_box_DNA_helicase_dom_sf"/>
</dbReference>
<evidence type="ECO:0000256" key="5">
    <source>
        <dbReference type="ARBA" id="ARBA00022840"/>
    </source>
</evidence>
<dbReference type="CDD" id="cd17932">
    <property type="entry name" value="DEXQc_UvrD"/>
    <property type="match status" value="1"/>
</dbReference>
<dbReference type="GO" id="GO:0043138">
    <property type="term" value="F:3'-5' DNA helicase activity"/>
    <property type="evidence" value="ECO:0007669"/>
    <property type="project" value="UniProtKB-EC"/>
</dbReference>
<keyword evidence="2 10" id="KW-0547">Nucleotide-binding</keyword>
<dbReference type="GO" id="GO:0005829">
    <property type="term" value="C:cytosol"/>
    <property type="evidence" value="ECO:0007669"/>
    <property type="project" value="TreeGrafter"/>
</dbReference>
<evidence type="ECO:0000256" key="4">
    <source>
        <dbReference type="ARBA" id="ARBA00022806"/>
    </source>
</evidence>
<dbReference type="RefSeq" id="WP_148984781.1">
    <property type="nucleotide sequence ID" value="NZ_JBNILK010000001.1"/>
</dbReference>
<evidence type="ECO:0000256" key="3">
    <source>
        <dbReference type="ARBA" id="ARBA00022801"/>
    </source>
</evidence>
<evidence type="ECO:0000256" key="1">
    <source>
        <dbReference type="ARBA" id="ARBA00009922"/>
    </source>
</evidence>